<sequence>IRSGNPGRSVSELVHDIRAVMEPNTAARLKERKNNKLKDFVQVAGQLGVTHMLIFARTETAVNLRMTRVPHGPTLTFRVCTYSLVRDVLASQRRPRSPGTEFQTAPLLVMNNFGGEQKQMKLLTAMLQNLFAPINVKSMKLSEARRVVLLNYNADTGNVDFRHYSIHVKPVGVTKGIKRVIINTNLPNLSQFEDVSDYVLREAFASESDVEDGPENTVTLSQRYVGRNNQSSEQRAVRLTEIGPRMELKLLKVEAGLCGGEVLYHHHGRWPVCMWRHG</sequence>
<dbReference type="OrthoDB" id="10261452at2759"/>
<dbReference type="PROSITE" id="PS50833">
    <property type="entry name" value="BRIX"/>
    <property type="match status" value="1"/>
</dbReference>
<name>A0A4P9YXQ3_9FUNG</name>
<dbReference type="GO" id="GO:0030687">
    <property type="term" value="C:preribosome, large subunit precursor"/>
    <property type="evidence" value="ECO:0007669"/>
    <property type="project" value="TreeGrafter"/>
</dbReference>
<dbReference type="InterPro" id="IPR045112">
    <property type="entry name" value="PPAN-like"/>
</dbReference>
<dbReference type="Pfam" id="PF04427">
    <property type="entry name" value="Brix"/>
    <property type="match status" value="1"/>
</dbReference>
<dbReference type="InterPro" id="IPR007109">
    <property type="entry name" value="Brix"/>
</dbReference>
<evidence type="ECO:0000259" key="1">
    <source>
        <dbReference type="PROSITE" id="PS50833"/>
    </source>
</evidence>
<dbReference type="PANTHER" id="PTHR12661">
    <property type="entry name" value="PETER PAN-RELATED"/>
    <property type="match status" value="1"/>
</dbReference>
<dbReference type="GO" id="GO:0019843">
    <property type="term" value="F:rRNA binding"/>
    <property type="evidence" value="ECO:0007669"/>
    <property type="project" value="InterPro"/>
</dbReference>
<accession>A0A4P9YXQ3</accession>
<evidence type="ECO:0000313" key="3">
    <source>
        <dbReference type="Proteomes" id="UP000278143"/>
    </source>
</evidence>
<reference evidence="3" key="1">
    <citation type="journal article" date="2018" name="Nat. Microbiol.">
        <title>Leveraging single-cell genomics to expand the fungal tree of life.</title>
        <authorList>
            <person name="Ahrendt S.R."/>
            <person name="Quandt C.A."/>
            <person name="Ciobanu D."/>
            <person name="Clum A."/>
            <person name="Salamov A."/>
            <person name="Andreopoulos B."/>
            <person name="Cheng J.F."/>
            <person name="Woyke T."/>
            <person name="Pelin A."/>
            <person name="Henrissat B."/>
            <person name="Reynolds N.K."/>
            <person name="Benny G.L."/>
            <person name="Smith M.E."/>
            <person name="James T.Y."/>
            <person name="Grigoriev I.V."/>
        </authorList>
    </citation>
    <scope>NUCLEOTIDE SEQUENCE [LARGE SCALE GENOMIC DNA]</scope>
    <source>
        <strain evidence="3">Benny S71-1</strain>
    </source>
</reference>
<proteinExistence type="predicted"/>
<protein>
    <submittedName>
        <fullName evidence="2">Brix domain-containing protein</fullName>
    </submittedName>
</protein>
<dbReference type="SMART" id="SM00879">
    <property type="entry name" value="Brix"/>
    <property type="match status" value="1"/>
</dbReference>
<feature type="domain" description="Brix" evidence="1">
    <location>
        <begin position="1"/>
        <end position="259"/>
    </location>
</feature>
<feature type="non-terminal residue" evidence="2">
    <location>
        <position position="1"/>
    </location>
</feature>
<keyword evidence="3" id="KW-1185">Reference proteome</keyword>
<organism evidence="2 3">
    <name type="scientific">Syncephalis pseudoplumigaleata</name>
    <dbReference type="NCBI Taxonomy" id="1712513"/>
    <lineage>
        <taxon>Eukaryota</taxon>
        <taxon>Fungi</taxon>
        <taxon>Fungi incertae sedis</taxon>
        <taxon>Zoopagomycota</taxon>
        <taxon>Zoopagomycotina</taxon>
        <taxon>Zoopagomycetes</taxon>
        <taxon>Zoopagales</taxon>
        <taxon>Piptocephalidaceae</taxon>
        <taxon>Syncephalis</taxon>
    </lineage>
</organism>
<dbReference type="AlphaFoldDB" id="A0A4P9YXQ3"/>
<gene>
    <name evidence="2" type="ORF">SYNPS1DRAFT_16603</name>
</gene>
<dbReference type="Gene3D" id="3.40.50.10480">
    <property type="entry name" value="Probable brix-domain ribosomal biogenesis protein"/>
    <property type="match status" value="1"/>
</dbReference>
<dbReference type="EMBL" id="KZ990028">
    <property type="protein sequence ID" value="RKP24804.1"/>
    <property type="molecule type" value="Genomic_DNA"/>
</dbReference>
<dbReference type="Proteomes" id="UP000278143">
    <property type="component" value="Unassembled WGS sequence"/>
</dbReference>
<evidence type="ECO:0000313" key="2">
    <source>
        <dbReference type="EMBL" id="RKP24804.1"/>
    </source>
</evidence>
<dbReference type="GO" id="GO:0006364">
    <property type="term" value="P:rRNA processing"/>
    <property type="evidence" value="ECO:0007669"/>
    <property type="project" value="InterPro"/>
</dbReference>
<dbReference type="GO" id="GO:0000027">
    <property type="term" value="P:ribosomal large subunit assembly"/>
    <property type="evidence" value="ECO:0007669"/>
    <property type="project" value="TreeGrafter"/>
</dbReference>
<dbReference type="PANTHER" id="PTHR12661:SF5">
    <property type="entry name" value="SUPPRESSOR OF SWI4 1 HOMOLOG"/>
    <property type="match status" value="1"/>
</dbReference>